<dbReference type="RefSeq" id="WP_163449461.1">
    <property type="nucleotide sequence ID" value="NZ_CP050321.1"/>
</dbReference>
<keyword evidence="3" id="KW-1185">Reference proteome</keyword>
<evidence type="ECO:0000313" key="3">
    <source>
        <dbReference type="Proteomes" id="UP000503580"/>
    </source>
</evidence>
<dbReference type="AlphaFoldDB" id="A0A6G9RSG2"/>
<name>A0A6G9RSG2_9ENTR</name>
<reference evidence="2 3" key="1">
    <citation type="submission" date="2020-02" db="EMBL/GenBank/DDBJ databases">
        <title>Whole genome PO2S7.</title>
        <authorList>
            <person name="Singha K.M."/>
        </authorList>
    </citation>
    <scope>NUCLEOTIDE SEQUENCE [LARGE SCALE GENOMIC DNA]</scope>
    <source>
        <strain evidence="2 3">PO2S7</strain>
    </source>
</reference>
<protein>
    <recommendedName>
        <fullName evidence="4">Inner membrane protein</fullName>
    </recommendedName>
</protein>
<evidence type="ECO:0000313" key="2">
    <source>
        <dbReference type="EMBL" id="QIR28741.1"/>
    </source>
</evidence>
<sequence>MARYRQLFSAFCFCLAAALILGGYYLWLRYYPPSFNCQANLIQHHPGEKLAIWLNYAFDGRTGTLSMNGSVHSDEDKIFNRKIFFRVERNDNLYYLTSERNLKFPDDNVDDEWLVKYEPLFFVYPEKSIYMRINEQRNGNYIFTLGTLPTYVCRSSKK</sequence>
<evidence type="ECO:0008006" key="4">
    <source>
        <dbReference type="Google" id="ProtNLM"/>
    </source>
</evidence>
<keyword evidence="1" id="KW-1133">Transmembrane helix</keyword>
<keyword evidence="1" id="KW-0472">Membrane</keyword>
<evidence type="ECO:0000256" key="1">
    <source>
        <dbReference type="SAM" id="Phobius"/>
    </source>
</evidence>
<accession>A0A6G9RSG2</accession>
<keyword evidence="1" id="KW-0812">Transmembrane</keyword>
<dbReference type="KEGG" id="kgn:GY169_18880"/>
<feature type="transmembrane region" description="Helical" evidence="1">
    <location>
        <begin position="7"/>
        <end position="27"/>
    </location>
</feature>
<proteinExistence type="predicted"/>
<dbReference type="Proteomes" id="UP000503580">
    <property type="component" value="Chromosome"/>
</dbReference>
<gene>
    <name evidence="2" type="ORF">GY169_18880</name>
</gene>
<dbReference type="EMBL" id="CP050321">
    <property type="protein sequence ID" value="QIR28741.1"/>
    <property type="molecule type" value="Genomic_DNA"/>
</dbReference>
<organism evidence="2 3">
    <name type="scientific">Kluyvera genomosp. 3</name>
    <dbReference type="NCBI Taxonomy" id="2774055"/>
    <lineage>
        <taxon>Bacteria</taxon>
        <taxon>Pseudomonadati</taxon>
        <taxon>Pseudomonadota</taxon>
        <taxon>Gammaproteobacteria</taxon>
        <taxon>Enterobacterales</taxon>
        <taxon>Enterobacteriaceae</taxon>
        <taxon>Kluyvera</taxon>
    </lineage>
</organism>